<comment type="caution">
    <text evidence="1">The sequence shown here is derived from an EMBL/GenBank/DDBJ whole genome shotgun (WGS) entry which is preliminary data.</text>
</comment>
<gene>
    <name evidence="1" type="ORF">DPEC_G00008540</name>
</gene>
<dbReference type="EMBL" id="CM055728">
    <property type="protein sequence ID" value="KAJ8016563.1"/>
    <property type="molecule type" value="Genomic_DNA"/>
</dbReference>
<organism evidence="1 2">
    <name type="scientific">Dallia pectoralis</name>
    <name type="common">Alaska blackfish</name>
    <dbReference type="NCBI Taxonomy" id="75939"/>
    <lineage>
        <taxon>Eukaryota</taxon>
        <taxon>Metazoa</taxon>
        <taxon>Chordata</taxon>
        <taxon>Craniata</taxon>
        <taxon>Vertebrata</taxon>
        <taxon>Euteleostomi</taxon>
        <taxon>Actinopterygii</taxon>
        <taxon>Neopterygii</taxon>
        <taxon>Teleostei</taxon>
        <taxon>Protacanthopterygii</taxon>
        <taxon>Esociformes</taxon>
        <taxon>Umbridae</taxon>
        <taxon>Dallia</taxon>
    </lineage>
</organism>
<keyword evidence="2" id="KW-1185">Reference proteome</keyword>
<name>A0ACC2HL04_DALPE</name>
<reference evidence="1" key="1">
    <citation type="submission" date="2021-05" db="EMBL/GenBank/DDBJ databases">
        <authorList>
            <person name="Pan Q."/>
            <person name="Jouanno E."/>
            <person name="Zahm M."/>
            <person name="Klopp C."/>
            <person name="Cabau C."/>
            <person name="Louis A."/>
            <person name="Berthelot C."/>
            <person name="Parey E."/>
            <person name="Roest Crollius H."/>
            <person name="Montfort J."/>
            <person name="Robinson-Rechavi M."/>
            <person name="Bouchez O."/>
            <person name="Lampietro C."/>
            <person name="Lopez Roques C."/>
            <person name="Donnadieu C."/>
            <person name="Postlethwait J."/>
            <person name="Bobe J."/>
            <person name="Dillon D."/>
            <person name="Chandos A."/>
            <person name="von Hippel F."/>
            <person name="Guiguen Y."/>
        </authorList>
    </citation>
    <scope>NUCLEOTIDE SEQUENCE</scope>
    <source>
        <strain evidence="1">YG-Jan2019</strain>
    </source>
</reference>
<proteinExistence type="predicted"/>
<dbReference type="Proteomes" id="UP001157502">
    <property type="component" value="Chromosome 1"/>
</dbReference>
<accession>A0ACC2HL04</accession>
<evidence type="ECO:0000313" key="1">
    <source>
        <dbReference type="EMBL" id="KAJ8016563.1"/>
    </source>
</evidence>
<evidence type="ECO:0000313" key="2">
    <source>
        <dbReference type="Proteomes" id="UP001157502"/>
    </source>
</evidence>
<sequence length="95" mass="10912">MGRTGRMSSNRELSTLWTPALRIIYCTTLEVSFLNDLLFPRQLQRHHDPCQSRPDIPLTTQHPWVASYGKTFVEFTFEVSCNGCKLDTRGCVDGY</sequence>
<protein>
    <submittedName>
        <fullName evidence="1">Uncharacterized protein</fullName>
    </submittedName>
</protein>